<proteinExistence type="predicted"/>
<dbReference type="Pfam" id="PF05485">
    <property type="entry name" value="THAP"/>
    <property type="match status" value="1"/>
</dbReference>
<keyword evidence="3" id="KW-0862">Zinc</keyword>
<keyword evidence="1" id="KW-0479">Metal-binding</keyword>
<dbReference type="PANTHER" id="PTHR46289:SF16">
    <property type="entry name" value="52 KDA REPRESSOR OF THE INHIBITOR OF THE PROTEIN KINASE"/>
    <property type="match status" value="1"/>
</dbReference>
<keyword evidence="2 5" id="KW-0863">Zinc-finger</keyword>
<evidence type="ECO:0000259" key="6">
    <source>
        <dbReference type="PROSITE" id="PS50950"/>
    </source>
</evidence>
<dbReference type="InterPro" id="IPR006612">
    <property type="entry name" value="THAP_Znf"/>
</dbReference>
<dbReference type="InParanoid" id="A0A6P8RKL0"/>
<evidence type="ECO:0000256" key="2">
    <source>
        <dbReference type="ARBA" id="ARBA00022771"/>
    </source>
</evidence>
<dbReference type="SUPFAM" id="SSF57716">
    <property type="entry name" value="Glucocorticoid receptor-like (DNA-binding domain)"/>
    <property type="match status" value="1"/>
</dbReference>
<dbReference type="GO" id="GO:0008270">
    <property type="term" value="F:zinc ion binding"/>
    <property type="evidence" value="ECO:0007669"/>
    <property type="project" value="UniProtKB-KW"/>
</dbReference>
<dbReference type="GeneID" id="117362722"/>
<dbReference type="Proteomes" id="UP000515159">
    <property type="component" value="Chromosome 6"/>
</dbReference>
<dbReference type="SMART" id="SM00692">
    <property type="entry name" value="DM3"/>
    <property type="match status" value="1"/>
</dbReference>
<evidence type="ECO:0000256" key="1">
    <source>
        <dbReference type="ARBA" id="ARBA00022723"/>
    </source>
</evidence>
<evidence type="ECO:0000256" key="4">
    <source>
        <dbReference type="ARBA" id="ARBA00023125"/>
    </source>
</evidence>
<reference evidence="8" key="1">
    <citation type="submission" date="2025-08" db="UniProtKB">
        <authorList>
            <consortium name="RefSeq"/>
        </authorList>
    </citation>
    <scope>IDENTIFICATION</scope>
</reference>
<dbReference type="PANTHER" id="PTHR46289">
    <property type="entry name" value="52 KDA REPRESSOR OF THE INHIBITOR OF THE PROTEIN KINASE-LIKE PROTEIN-RELATED"/>
    <property type="match status" value="1"/>
</dbReference>
<evidence type="ECO:0000256" key="3">
    <source>
        <dbReference type="ARBA" id="ARBA00022833"/>
    </source>
</evidence>
<dbReference type="SMART" id="SM00980">
    <property type="entry name" value="THAP"/>
    <property type="match status" value="1"/>
</dbReference>
<keyword evidence="7" id="KW-1185">Reference proteome</keyword>
<dbReference type="AlphaFoldDB" id="A0A6P8RKL0"/>
<dbReference type="OrthoDB" id="7683421at2759"/>
<gene>
    <name evidence="8" type="primary">LOC117362722</name>
</gene>
<dbReference type="InterPro" id="IPR052958">
    <property type="entry name" value="IFN-induced_PKR_regulator"/>
</dbReference>
<protein>
    <submittedName>
        <fullName evidence="8">52 kDa repressor of the inhibitor of the protein kinase-like isoform X1</fullName>
    </submittedName>
</protein>
<organism evidence="7 8">
    <name type="scientific">Geotrypetes seraphini</name>
    <name type="common">Gaboon caecilian</name>
    <name type="synonym">Caecilia seraphini</name>
    <dbReference type="NCBI Taxonomy" id="260995"/>
    <lineage>
        <taxon>Eukaryota</taxon>
        <taxon>Metazoa</taxon>
        <taxon>Chordata</taxon>
        <taxon>Craniata</taxon>
        <taxon>Vertebrata</taxon>
        <taxon>Euteleostomi</taxon>
        <taxon>Amphibia</taxon>
        <taxon>Gymnophiona</taxon>
        <taxon>Geotrypetes</taxon>
    </lineage>
</organism>
<dbReference type="KEGG" id="gsh:117362722"/>
<dbReference type="RefSeq" id="XP_033805471.1">
    <property type="nucleotide sequence ID" value="XM_033949580.1"/>
</dbReference>
<evidence type="ECO:0000313" key="7">
    <source>
        <dbReference type="Proteomes" id="UP000515159"/>
    </source>
</evidence>
<dbReference type="GO" id="GO:0003677">
    <property type="term" value="F:DNA binding"/>
    <property type="evidence" value="ECO:0007669"/>
    <property type="project" value="UniProtKB-UniRule"/>
</dbReference>
<accession>A0A6P8RKL0</accession>
<feature type="domain" description="THAP-type" evidence="6">
    <location>
        <begin position="1"/>
        <end position="86"/>
    </location>
</feature>
<keyword evidence="4 5" id="KW-0238">DNA-binding</keyword>
<evidence type="ECO:0000256" key="5">
    <source>
        <dbReference type="PROSITE-ProRule" id="PRU00309"/>
    </source>
</evidence>
<dbReference type="PROSITE" id="PS50950">
    <property type="entry name" value="ZF_THAP"/>
    <property type="match status" value="1"/>
</dbReference>
<name>A0A6P8RKL0_GEOSA</name>
<evidence type="ECO:0000313" key="8">
    <source>
        <dbReference type="RefSeq" id="XP_033805471.1"/>
    </source>
</evidence>
<sequence>MPNFCAAPNCTRKSTRSDLAFFRFPRDPARCKKWVENCRRVDLEDKTVDQLNNQYRLCAQHFETSMICRSSPYRTVLRENAVPTIFDLTSHLNNPHSRHRKKIKELIPFESVQRWTVHPDFNQNSMVLYLDLKQIPDRGVQSEGWDNLETVKEEKFLEDYVIMQVQC</sequence>